<name>A0A2W4RRM0_9GAMM</name>
<dbReference type="EMBL" id="QJPH01000165">
    <property type="protein sequence ID" value="PZN84089.1"/>
    <property type="molecule type" value="Genomic_DNA"/>
</dbReference>
<dbReference type="Proteomes" id="UP000249396">
    <property type="component" value="Unassembled WGS sequence"/>
</dbReference>
<dbReference type="AlphaFoldDB" id="A0A2W4RRM0"/>
<organism evidence="1 2">
    <name type="scientific">Candidatus Methylumidiphilus alinenensis</name>
    <dbReference type="NCBI Taxonomy" id="2202197"/>
    <lineage>
        <taxon>Bacteria</taxon>
        <taxon>Pseudomonadati</taxon>
        <taxon>Pseudomonadota</taxon>
        <taxon>Gammaproteobacteria</taxon>
        <taxon>Methylococcales</taxon>
        <taxon>Candidatus Methylumidiphilus</taxon>
    </lineage>
</organism>
<reference evidence="1 2" key="1">
    <citation type="journal article" date="2018" name="Aquat. Microb. Ecol.">
        <title>Gammaproteobacterial methanotrophs dominate.</title>
        <authorList>
            <person name="Rissanen A.J."/>
            <person name="Saarenheimo J."/>
            <person name="Tiirola M."/>
            <person name="Peura S."/>
            <person name="Aalto S.L."/>
            <person name="Karvinen A."/>
            <person name="Nykanen H."/>
        </authorList>
    </citation>
    <scope>NUCLEOTIDE SEQUENCE [LARGE SCALE GENOMIC DNA]</scope>
    <source>
        <strain evidence="1">AMbin10</strain>
    </source>
</reference>
<evidence type="ECO:0000313" key="1">
    <source>
        <dbReference type="EMBL" id="PZN84089.1"/>
    </source>
</evidence>
<comment type="caution">
    <text evidence="1">The sequence shown here is derived from an EMBL/GenBank/DDBJ whole genome shotgun (WGS) entry which is preliminary data.</text>
</comment>
<protein>
    <submittedName>
        <fullName evidence="1">Uncharacterized protein</fullName>
    </submittedName>
</protein>
<sequence length="155" mass="17986">MKWRDWLENWGMTSLKIKLGVLETEWKPQDPDRNAAWEMYVELLTRITTQPLPEESGDDVTALTSVYQIFPITRQVLRSQGRGAMEFAKLAVVILNQKVRPFTSKWHRIKEEGKLAEHHTEFRRELAALQAVLLIYTQMLGDMAGVEEDLTSLEE</sequence>
<accession>A0A2W4RRM0</accession>
<gene>
    <name evidence="1" type="ORF">DM484_03350</name>
</gene>
<proteinExistence type="predicted"/>
<evidence type="ECO:0000313" key="2">
    <source>
        <dbReference type="Proteomes" id="UP000249396"/>
    </source>
</evidence>